<proteinExistence type="predicted"/>
<protein>
    <submittedName>
        <fullName evidence="3">Uncharacterized protein</fullName>
    </submittedName>
</protein>
<feature type="compositionally biased region" description="Polar residues" evidence="1">
    <location>
        <begin position="137"/>
        <end position="150"/>
    </location>
</feature>
<evidence type="ECO:0000313" key="3">
    <source>
        <dbReference type="EMBL" id="KAF2014494.1"/>
    </source>
</evidence>
<dbReference type="EMBL" id="ML978070">
    <property type="protein sequence ID" value="KAF2014494.1"/>
    <property type="molecule type" value="Genomic_DNA"/>
</dbReference>
<dbReference type="GeneID" id="54283374"/>
<dbReference type="RefSeq" id="XP_033382833.1">
    <property type="nucleotide sequence ID" value="XM_033525977.1"/>
</dbReference>
<dbReference type="Proteomes" id="UP000799778">
    <property type="component" value="Unassembled WGS sequence"/>
</dbReference>
<keyword evidence="4" id="KW-1185">Reference proteome</keyword>
<sequence>MHIPTSIGLITLLGTVHVAARPVNMNTVAVPTSTPTVPSSTIIIPVVKQTLTAPNHLLPLHQQHDKREKTKLTKIIDKATSHFRDFIVGKPKSKPIAAPLSVEQLEQWNLGPNVDPAVTTIQEMPRMDLEDPVQKELLQSNSWGKVSTTPKQEKEEWLKDHQWAKEWVESH</sequence>
<evidence type="ECO:0000256" key="1">
    <source>
        <dbReference type="SAM" id="MobiDB-lite"/>
    </source>
</evidence>
<dbReference type="AlphaFoldDB" id="A0A6A5XQ87"/>
<organism evidence="3 4">
    <name type="scientific">Aaosphaeria arxii CBS 175.79</name>
    <dbReference type="NCBI Taxonomy" id="1450172"/>
    <lineage>
        <taxon>Eukaryota</taxon>
        <taxon>Fungi</taxon>
        <taxon>Dikarya</taxon>
        <taxon>Ascomycota</taxon>
        <taxon>Pezizomycotina</taxon>
        <taxon>Dothideomycetes</taxon>
        <taxon>Pleosporomycetidae</taxon>
        <taxon>Pleosporales</taxon>
        <taxon>Pleosporales incertae sedis</taxon>
        <taxon>Aaosphaeria</taxon>
    </lineage>
</organism>
<accession>A0A6A5XQ87</accession>
<feature type="signal peptide" evidence="2">
    <location>
        <begin position="1"/>
        <end position="20"/>
    </location>
</feature>
<gene>
    <name evidence="3" type="ORF">BU24DRAFT_410232</name>
</gene>
<name>A0A6A5XQ87_9PLEO</name>
<keyword evidence="2" id="KW-0732">Signal</keyword>
<evidence type="ECO:0000256" key="2">
    <source>
        <dbReference type="SAM" id="SignalP"/>
    </source>
</evidence>
<reference evidence="3" key="1">
    <citation type="journal article" date="2020" name="Stud. Mycol.">
        <title>101 Dothideomycetes genomes: a test case for predicting lifestyles and emergence of pathogens.</title>
        <authorList>
            <person name="Haridas S."/>
            <person name="Albert R."/>
            <person name="Binder M."/>
            <person name="Bloem J."/>
            <person name="Labutti K."/>
            <person name="Salamov A."/>
            <person name="Andreopoulos B."/>
            <person name="Baker S."/>
            <person name="Barry K."/>
            <person name="Bills G."/>
            <person name="Bluhm B."/>
            <person name="Cannon C."/>
            <person name="Castanera R."/>
            <person name="Culley D."/>
            <person name="Daum C."/>
            <person name="Ezra D."/>
            <person name="Gonzalez J."/>
            <person name="Henrissat B."/>
            <person name="Kuo A."/>
            <person name="Liang C."/>
            <person name="Lipzen A."/>
            <person name="Lutzoni F."/>
            <person name="Magnuson J."/>
            <person name="Mondo S."/>
            <person name="Nolan M."/>
            <person name="Ohm R."/>
            <person name="Pangilinan J."/>
            <person name="Park H.-J."/>
            <person name="Ramirez L."/>
            <person name="Alfaro M."/>
            <person name="Sun H."/>
            <person name="Tritt A."/>
            <person name="Yoshinaga Y."/>
            <person name="Zwiers L.-H."/>
            <person name="Turgeon B."/>
            <person name="Goodwin S."/>
            <person name="Spatafora J."/>
            <person name="Crous P."/>
            <person name="Grigoriev I."/>
        </authorList>
    </citation>
    <scope>NUCLEOTIDE SEQUENCE</scope>
    <source>
        <strain evidence="3">CBS 175.79</strain>
    </source>
</reference>
<feature type="chain" id="PRO_5025497829" evidence="2">
    <location>
        <begin position="21"/>
        <end position="171"/>
    </location>
</feature>
<feature type="region of interest" description="Disordered" evidence="1">
    <location>
        <begin position="136"/>
        <end position="158"/>
    </location>
</feature>
<evidence type="ECO:0000313" key="4">
    <source>
        <dbReference type="Proteomes" id="UP000799778"/>
    </source>
</evidence>